<dbReference type="AlphaFoldDB" id="A0A833QI80"/>
<dbReference type="Proteomes" id="UP000623129">
    <property type="component" value="Unassembled WGS sequence"/>
</dbReference>
<gene>
    <name evidence="2" type="ORF">FCM35_KLT08610</name>
</gene>
<evidence type="ECO:0000313" key="2">
    <source>
        <dbReference type="EMBL" id="KAF3326980.1"/>
    </source>
</evidence>
<keyword evidence="3" id="KW-1185">Reference proteome</keyword>
<reference evidence="2" key="1">
    <citation type="submission" date="2020-01" db="EMBL/GenBank/DDBJ databases">
        <title>Genome sequence of Kobresia littledalei, the first chromosome-level genome in the family Cyperaceae.</title>
        <authorList>
            <person name="Qu G."/>
        </authorList>
    </citation>
    <scope>NUCLEOTIDE SEQUENCE</scope>
    <source>
        <strain evidence="2">C.B.Clarke</strain>
        <tissue evidence="2">Leaf</tissue>
    </source>
</reference>
<name>A0A833QI80_9POAL</name>
<evidence type="ECO:0000313" key="3">
    <source>
        <dbReference type="Proteomes" id="UP000623129"/>
    </source>
</evidence>
<dbReference type="OrthoDB" id="1937476at2759"/>
<proteinExistence type="predicted"/>
<organism evidence="2 3">
    <name type="scientific">Carex littledalei</name>
    <dbReference type="NCBI Taxonomy" id="544730"/>
    <lineage>
        <taxon>Eukaryota</taxon>
        <taxon>Viridiplantae</taxon>
        <taxon>Streptophyta</taxon>
        <taxon>Embryophyta</taxon>
        <taxon>Tracheophyta</taxon>
        <taxon>Spermatophyta</taxon>
        <taxon>Magnoliopsida</taxon>
        <taxon>Liliopsida</taxon>
        <taxon>Poales</taxon>
        <taxon>Cyperaceae</taxon>
        <taxon>Cyperoideae</taxon>
        <taxon>Cariceae</taxon>
        <taxon>Carex</taxon>
        <taxon>Carex subgen. Euthyceras</taxon>
    </lineage>
</organism>
<evidence type="ECO:0000256" key="1">
    <source>
        <dbReference type="SAM" id="MobiDB-lite"/>
    </source>
</evidence>
<feature type="region of interest" description="Disordered" evidence="1">
    <location>
        <begin position="33"/>
        <end position="68"/>
    </location>
</feature>
<dbReference type="EMBL" id="SWLB01000018">
    <property type="protein sequence ID" value="KAF3326980.1"/>
    <property type="molecule type" value="Genomic_DNA"/>
</dbReference>
<sequence length="308" mass="34946">MCNAVVYGGSSSSDSDDGEVIFVKTKKPDCHAVLRSGTNIPERQPPQEDEIGRSKAKAKGKEPAVQDEPTPKKYMVQDYNILAQLRKIPAAVSMFDILMMSAEVREVLIYALQNPEEFQAHFAEKRMQEIALVDNKNPTITFNDDDLLIGTSDHNRPLFLTEGECSKKQRDEKIRLYGADTDSSSEEEADEARILPSYIIPSENEEETSQSSLMIERIPENHHKELTPREVNQIQEMILFIIPPKEEATEEGIFRHKPIVFYRASDGKDRSLVLNDDEWPLEDETMSNKVDVSLLPYCPKSLIGFLQT</sequence>
<accession>A0A833QI80</accession>
<protein>
    <submittedName>
        <fullName evidence="2">Uncharacterized protein</fullName>
    </submittedName>
</protein>
<comment type="caution">
    <text evidence="2">The sequence shown here is derived from an EMBL/GenBank/DDBJ whole genome shotgun (WGS) entry which is preliminary data.</text>
</comment>